<name>A0A0R3SK88_HYMDI</name>
<protein>
    <submittedName>
        <fullName evidence="5">KASH domain-containing protein</fullName>
    </submittedName>
</protein>
<evidence type="ECO:0000313" key="5">
    <source>
        <dbReference type="WBParaSite" id="HDID_0000535301-mRNA-1"/>
    </source>
</evidence>
<organism evidence="5">
    <name type="scientific">Hymenolepis diminuta</name>
    <name type="common">Rat tapeworm</name>
    <dbReference type="NCBI Taxonomy" id="6216"/>
    <lineage>
        <taxon>Eukaryota</taxon>
        <taxon>Metazoa</taxon>
        <taxon>Spiralia</taxon>
        <taxon>Lophotrochozoa</taxon>
        <taxon>Platyhelminthes</taxon>
        <taxon>Cestoda</taxon>
        <taxon>Eucestoda</taxon>
        <taxon>Cyclophyllidea</taxon>
        <taxon>Hymenolepididae</taxon>
        <taxon>Hymenolepis</taxon>
    </lineage>
</organism>
<dbReference type="WBParaSite" id="HDID_0000535301-mRNA-1">
    <property type="protein sequence ID" value="HDID_0000535301-mRNA-1"/>
    <property type="gene ID" value="HDID_0000535301"/>
</dbReference>
<dbReference type="OrthoDB" id="10468860at2759"/>
<dbReference type="Proteomes" id="UP000274504">
    <property type="component" value="Unassembled WGS sequence"/>
</dbReference>
<sequence>MPHFRNISDMDEKETEVIHRGAPACGDEPEKISTLSKAASSTSKLTPVDQSSADEAPLFSDLELDPKAAETLLEGSSHVPAYLESSVAGLSPRLTNCVVRLFASIIMISGFLFLIYLGPLALVLLVSSCQPEKVHTSQPI</sequence>
<reference evidence="3 4" key="2">
    <citation type="submission" date="2018-11" db="EMBL/GenBank/DDBJ databases">
        <authorList>
            <consortium name="Pathogen Informatics"/>
        </authorList>
    </citation>
    <scope>NUCLEOTIDE SEQUENCE [LARGE SCALE GENOMIC DNA]</scope>
</reference>
<keyword evidence="2" id="KW-0472">Membrane</keyword>
<dbReference type="AlphaFoldDB" id="A0A0R3SK88"/>
<feature type="compositionally biased region" description="Basic and acidic residues" evidence="1">
    <location>
        <begin position="1"/>
        <end position="19"/>
    </location>
</feature>
<dbReference type="STRING" id="6216.A0A0R3SK88"/>
<keyword evidence="2" id="KW-0812">Transmembrane</keyword>
<gene>
    <name evidence="3" type="ORF">HDID_LOCUS5351</name>
</gene>
<reference evidence="5" key="1">
    <citation type="submission" date="2017-02" db="UniProtKB">
        <authorList>
            <consortium name="WormBaseParasite"/>
        </authorList>
    </citation>
    <scope>IDENTIFICATION</scope>
</reference>
<evidence type="ECO:0000256" key="1">
    <source>
        <dbReference type="SAM" id="MobiDB-lite"/>
    </source>
</evidence>
<dbReference type="EMBL" id="UYSG01002679">
    <property type="protein sequence ID" value="VDL57669.1"/>
    <property type="molecule type" value="Genomic_DNA"/>
</dbReference>
<proteinExistence type="predicted"/>
<evidence type="ECO:0000256" key="2">
    <source>
        <dbReference type="SAM" id="Phobius"/>
    </source>
</evidence>
<feature type="region of interest" description="Disordered" evidence="1">
    <location>
        <begin position="1"/>
        <end position="31"/>
    </location>
</feature>
<accession>A0A0R3SK88</accession>
<evidence type="ECO:0000313" key="4">
    <source>
        <dbReference type="Proteomes" id="UP000274504"/>
    </source>
</evidence>
<keyword evidence="2" id="KW-1133">Transmembrane helix</keyword>
<feature type="transmembrane region" description="Helical" evidence="2">
    <location>
        <begin position="101"/>
        <end position="126"/>
    </location>
</feature>
<evidence type="ECO:0000313" key="3">
    <source>
        <dbReference type="EMBL" id="VDL57669.1"/>
    </source>
</evidence>